<reference evidence="2" key="1">
    <citation type="journal article" date="2019" name="Int. J. Syst. Evol. Microbiol.">
        <title>The Global Catalogue of Microorganisms (GCM) 10K type strain sequencing project: providing services to taxonomists for standard genome sequencing and annotation.</title>
        <authorList>
            <consortium name="The Broad Institute Genomics Platform"/>
            <consortium name="The Broad Institute Genome Sequencing Center for Infectious Disease"/>
            <person name="Wu L."/>
            <person name="Ma J."/>
        </authorList>
    </citation>
    <scope>NUCLEOTIDE SEQUENCE [LARGE SCALE GENOMIC DNA]</scope>
    <source>
        <strain evidence="2">KCTC 52368</strain>
    </source>
</reference>
<evidence type="ECO:0000313" key="2">
    <source>
        <dbReference type="Proteomes" id="UP001597526"/>
    </source>
</evidence>
<dbReference type="RefSeq" id="WP_377765449.1">
    <property type="nucleotide sequence ID" value="NZ_JBHULB010000006.1"/>
</dbReference>
<accession>A0ABW5MU38</accession>
<sequence>MLYAKSGADISTGVTDIWMLTKTDDSWGNPKKMTSPISSLSREASACMTLDNTIYFSSNRNCEGIENCYTADLFSSKLEGGTYQNTELIAELASASDEESVFISPKADFIIFCRFTNDKTWMDLYISYRDVNNDWIAPIMLDSSINSKDWDRRPFVTLDNSFLFFTRLQFEENTLVESDIYWVNTSKVFKPFVFNSLSDKILKVGEKFEIEVPSNYFKDINDELLTLELNQEDFDWLTFDAKQMKLSGVPSQEGDFELTFTATDTSLNNTEDKVVIRVVK</sequence>
<dbReference type="InterPro" id="IPR015919">
    <property type="entry name" value="Cadherin-like_sf"/>
</dbReference>
<protein>
    <submittedName>
        <fullName evidence="1">Ig domain-containing protein</fullName>
    </submittedName>
</protein>
<organism evidence="1 2">
    <name type="scientific">Croceitalea marina</name>
    <dbReference type="NCBI Taxonomy" id="1775166"/>
    <lineage>
        <taxon>Bacteria</taxon>
        <taxon>Pseudomonadati</taxon>
        <taxon>Bacteroidota</taxon>
        <taxon>Flavobacteriia</taxon>
        <taxon>Flavobacteriales</taxon>
        <taxon>Flavobacteriaceae</taxon>
        <taxon>Croceitalea</taxon>
    </lineage>
</organism>
<dbReference type="SUPFAM" id="SSF49313">
    <property type="entry name" value="Cadherin-like"/>
    <property type="match status" value="1"/>
</dbReference>
<dbReference type="Gene3D" id="2.60.40.10">
    <property type="entry name" value="Immunoglobulins"/>
    <property type="match status" value="1"/>
</dbReference>
<proteinExistence type="predicted"/>
<dbReference type="EMBL" id="JBHULB010000006">
    <property type="protein sequence ID" value="MFD2585900.1"/>
    <property type="molecule type" value="Genomic_DNA"/>
</dbReference>
<evidence type="ECO:0000313" key="1">
    <source>
        <dbReference type="EMBL" id="MFD2585900.1"/>
    </source>
</evidence>
<dbReference type="Proteomes" id="UP001597526">
    <property type="component" value="Unassembled WGS sequence"/>
</dbReference>
<keyword evidence="2" id="KW-1185">Reference proteome</keyword>
<dbReference type="Pfam" id="PF05345">
    <property type="entry name" value="He_PIG"/>
    <property type="match status" value="1"/>
</dbReference>
<name>A0ABW5MU38_9FLAO</name>
<comment type="caution">
    <text evidence="1">The sequence shown here is derived from an EMBL/GenBank/DDBJ whole genome shotgun (WGS) entry which is preliminary data.</text>
</comment>
<gene>
    <name evidence="1" type="ORF">ACFSQJ_03090</name>
</gene>
<dbReference type="InterPro" id="IPR013783">
    <property type="entry name" value="Ig-like_fold"/>
</dbReference>